<proteinExistence type="predicted"/>
<keyword evidence="2" id="KW-1185">Reference proteome</keyword>
<dbReference type="EMBL" id="AZBU02000004">
    <property type="protein sequence ID" value="TKR80976.1"/>
    <property type="molecule type" value="Genomic_DNA"/>
</dbReference>
<dbReference type="AlphaFoldDB" id="A0A4U5NEC0"/>
<dbReference type="OrthoDB" id="9995526at2759"/>
<dbReference type="Gene3D" id="3.30.2350.10">
    <property type="entry name" value="Pseudouridine synthase"/>
    <property type="match status" value="1"/>
</dbReference>
<dbReference type="GO" id="GO:0001522">
    <property type="term" value="P:pseudouridine synthesis"/>
    <property type="evidence" value="ECO:0007669"/>
    <property type="project" value="InterPro"/>
</dbReference>
<accession>A0A4U5NEC0</accession>
<dbReference type="GO" id="GO:0003723">
    <property type="term" value="F:RNA binding"/>
    <property type="evidence" value="ECO:0007669"/>
    <property type="project" value="InterPro"/>
</dbReference>
<reference evidence="1 2" key="2">
    <citation type="journal article" date="2019" name="G3 (Bethesda)">
        <title>Hybrid Assembly of the Genome of the Entomopathogenic Nematode Steinernema carpocapsae Identifies the X-Chromosome.</title>
        <authorList>
            <person name="Serra L."/>
            <person name="Macchietto M."/>
            <person name="Macias-Munoz A."/>
            <person name="McGill C.J."/>
            <person name="Rodriguez I.M."/>
            <person name="Rodriguez B."/>
            <person name="Murad R."/>
            <person name="Mortazavi A."/>
        </authorList>
    </citation>
    <scope>NUCLEOTIDE SEQUENCE [LARGE SCALE GENOMIC DNA]</scope>
    <source>
        <strain evidence="1 2">ALL</strain>
    </source>
</reference>
<evidence type="ECO:0008006" key="3">
    <source>
        <dbReference type="Google" id="ProtNLM"/>
    </source>
</evidence>
<dbReference type="InterPro" id="IPR020103">
    <property type="entry name" value="PsdUridine_synth_cat_dom_sf"/>
</dbReference>
<organism evidence="1 2">
    <name type="scientific">Steinernema carpocapsae</name>
    <name type="common">Entomopathogenic nematode</name>
    <dbReference type="NCBI Taxonomy" id="34508"/>
    <lineage>
        <taxon>Eukaryota</taxon>
        <taxon>Metazoa</taxon>
        <taxon>Ecdysozoa</taxon>
        <taxon>Nematoda</taxon>
        <taxon>Chromadorea</taxon>
        <taxon>Rhabditida</taxon>
        <taxon>Tylenchina</taxon>
        <taxon>Panagrolaimomorpha</taxon>
        <taxon>Strongyloidoidea</taxon>
        <taxon>Steinernematidae</taxon>
        <taxon>Steinernema</taxon>
    </lineage>
</organism>
<sequence>MKVSLGARDIGRLLNGVLTVIKQKDTSVASLKRTLARTICEEGNSLGDLFVPLIKVPIVEPHPNSQALVVVGYRDQPDYSQHPLVAGFPLNERDVRIEELHYQSPASSGLCVLGINDGCDELDELRKKNWINCFQINSSLGQKRHDVTSLQGKIVASASYEHVTRHRLEKVFTRLKAQFKRASFELMHCDLQSEEAFEAARTGAVRPAVPDAPIVYEVVVKYFNAPVLGLEVQCTGASEAFLTSFIHEIGRNVDTYAAAKRIYCNRIGPLLAENALLQKNFNLRSILGNLMQNRKIIGGHQQGELIKSTTATLLPEKRKEEMGEESEECVKMSWARHYTPV</sequence>
<gene>
    <name evidence="1" type="ORF">L596_014936</name>
</gene>
<dbReference type="SUPFAM" id="SSF55120">
    <property type="entry name" value="Pseudouridine synthase"/>
    <property type="match status" value="1"/>
</dbReference>
<name>A0A4U5NEC0_STECR</name>
<evidence type="ECO:0000313" key="1">
    <source>
        <dbReference type="EMBL" id="TKR80976.1"/>
    </source>
</evidence>
<dbReference type="GO" id="GO:0009982">
    <property type="term" value="F:pseudouridine synthase activity"/>
    <property type="evidence" value="ECO:0007669"/>
    <property type="project" value="InterPro"/>
</dbReference>
<reference evidence="1 2" key="1">
    <citation type="journal article" date="2015" name="Genome Biol.">
        <title>Comparative genomics of Steinernema reveals deeply conserved gene regulatory networks.</title>
        <authorList>
            <person name="Dillman A.R."/>
            <person name="Macchietto M."/>
            <person name="Porter C.F."/>
            <person name="Rogers A."/>
            <person name="Williams B."/>
            <person name="Antoshechkin I."/>
            <person name="Lee M.M."/>
            <person name="Goodwin Z."/>
            <person name="Lu X."/>
            <person name="Lewis E.E."/>
            <person name="Goodrich-Blair H."/>
            <person name="Stock S.P."/>
            <person name="Adams B.J."/>
            <person name="Sternberg P.W."/>
            <person name="Mortazavi A."/>
        </authorList>
    </citation>
    <scope>NUCLEOTIDE SEQUENCE [LARGE SCALE GENOMIC DNA]</scope>
    <source>
        <strain evidence="1 2">ALL</strain>
    </source>
</reference>
<dbReference type="Proteomes" id="UP000298663">
    <property type="component" value="Unassembled WGS sequence"/>
</dbReference>
<comment type="caution">
    <text evidence="1">The sequence shown here is derived from an EMBL/GenBank/DDBJ whole genome shotgun (WGS) entry which is preliminary data.</text>
</comment>
<dbReference type="PANTHER" id="PTHR13195">
    <property type="entry name" value="PSEUDOURIDINE SYNTHASE-RELATED"/>
    <property type="match status" value="1"/>
</dbReference>
<protein>
    <recommendedName>
        <fullName evidence="3">Pseudouridine synthase II N-terminal domain-containing protein</fullName>
    </recommendedName>
</protein>
<dbReference type="InterPro" id="IPR039048">
    <property type="entry name" value="Trub2"/>
</dbReference>
<evidence type="ECO:0000313" key="2">
    <source>
        <dbReference type="Proteomes" id="UP000298663"/>
    </source>
</evidence>
<dbReference type="STRING" id="34508.A0A4U5NEC0"/>
<dbReference type="PANTHER" id="PTHR13195:SF0">
    <property type="entry name" value="PSEUDOURIDYLATE SYNTHASE TRUB2, MITOCHONDRIAL"/>
    <property type="match status" value="1"/>
</dbReference>